<evidence type="ECO:0000313" key="1">
    <source>
        <dbReference type="EMBL" id="KJK43997.1"/>
    </source>
</evidence>
<reference evidence="1 2" key="1">
    <citation type="submission" date="2015-02" db="EMBL/GenBank/DDBJ databases">
        <authorList>
            <person name="Ju K.-S."/>
            <person name="Doroghazi J.R."/>
            <person name="Metcalf W."/>
        </authorList>
    </citation>
    <scope>NUCLEOTIDE SEQUENCE [LARGE SCALE GENOMIC DNA]</scope>
    <source>
        <strain evidence="1 2">NRRL B-16140</strain>
    </source>
</reference>
<dbReference type="EMBL" id="JYJG01000266">
    <property type="protein sequence ID" value="KJK43997.1"/>
    <property type="molecule type" value="Genomic_DNA"/>
</dbReference>
<accession>A0A0F0GPW9</accession>
<keyword evidence="2" id="KW-1185">Reference proteome</keyword>
<name>A0A0F0GPW9_LENAE</name>
<gene>
    <name evidence="1" type="ORF">UK23_31100</name>
</gene>
<sequence>MGCRAEEDATVAYVLGHGERSMWWRDTFVPSGRSISFLALPGEYATFTRAVEVLSAGETRGLDTIASPAGGPCRRVPNYELSPLSSAERTLLGTVLSAADARIYWVGVDVPAGRYCTAGCSPRELEHRKECLSLFNVVTEPDVLAINCRVLREQDVLGSWLSFARPPVRYGETHDDHRSVRERIAWLIGQRRHLDAWQALQLLPATTRALVTASNPAIADFVRQMDERAGHGASWRPDPDSMGVLPFRQGAGGGDVERGWRAHLAGARGGPPLPVHVEDCLGAWQNVFLSWLQESDEVPLALHDLVLLTFSDRRSALQTGDLDRDATTPAALWALQDYADEVERCWSTGRAADVVAQLGLDGLAGYPDVLGKLVEDLVERWTDVLADAGRAELYLEAFVRARAFVHDVHTELTAALNLHLVPLFRAAVRRAAQG</sequence>
<dbReference type="AlphaFoldDB" id="A0A0F0GPW9"/>
<protein>
    <submittedName>
        <fullName evidence="1">Uncharacterized protein</fullName>
    </submittedName>
</protein>
<dbReference type="RefSeq" id="WP_156213504.1">
    <property type="nucleotide sequence ID" value="NZ_JYJG01000266.1"/>
</dbReference>
<dbReference type="OrthoDB" id="9807890at2"/>
<comment type="caution">
    <text evidence="1">The sequence shown here is derived from an EMBL/GenBank/DDBJ whole genome shotgun (WGS) entry which is preliminary data.</text>
</comment>
<evidence type="ECO:0000313" key="2">
    <source>
        <dbReference type="Proteomes" id="UP000033393"/>
    </source>
</evidence>
<dbReference type="Proteomes" id="UP000033393">
    <property type="component" value="Unassembled WGS sequence"/>
</dbReference>
<organism evidence="1 2">
    <name type="scientific">Lentzea aerocolonigenes</name>
    <name type="common">Lechevalieria aerocolonigenes</name>
    <name type="synonym">Saccharothrix aerocolonigenes</name>
    <dbReference type="NCBI Taxonomy" id="68170"/>
    <lineage>
        <taxon>Bacteria</taxon>
        <taxon>Bacillati</taxon>
        <taxon>Actinomycetota</taxon>
        <taxon>Actinomycetes</taxon>
        <taxon>Pseudonocardiales</taxon>
        <taxon>Pseudonocardiaceae</taxon>
        <taxon>Lentzea</taxon>
    </lineage>
</organism>
<proteinExistence type="predicted"/>
<dbReference type="PATRIC" id="fig|68170.10.peg.8073"/>